<evidence type="ECO:0000313" key="2">
    <source>
        <dbReference type="Proteomes" id="UP000185744"/>
    </source>
</evidence>
<dbReference type="AlphaFoldDB" id="A0A1Q6DVD1"/>
<evidence type="ECO:0000313" key="1">
    <source>
        <dbReference type="EMBL" id="OKY78315.1"/>
    </source>
</evidence>
<name>A0A1Q6DVD1_METT1</name>
<sequence length="69" mass="8115">MSLKREKKIPLPNNPYKIYKEENFHKVPFPKYIAQILGEDPEGLKENYEVRISVDRGKKVVELDLVDKS</sequence>
<dbReference type="InParanoid" id="A0A1Q6DVD1"/>
<proteinExistence type="predicted"/>
<keyword evidence="2" id="KW-1185">Reference proteome</keyword>
<protein>
    <submittedName>
        <fullName evidence="1">Uncharacterized protein</fullName>
    </submittedName>
</protein>
<dbReference type="Proteomes" id="UP000185744">
    <property type="component" value="Unassembled WGS sequence"/>
</dbReference>
<comment type="caution">
    <text evidence="1">The sequence shown here is derived from an EMBL/GenBank/DDBJ whole genome shotgun (WGS) entry which is preliminary data.</text>
</comment>
<accession>A0A1Q6DVD1</accession>
<gene>
    <name evidence="1" type="ORF">BTN85_0803</name>
</gene>
<dbReference type="EMBL" id="MSDW01000001">
    <property type="protein sequence ID" value="OKY78315.1"/>
    <property type="molecule type" value="Genomic_DNA"/>
</dbReference>
<organism evidence="1 2">
    <name type="scientific">Methanohalarchaeum thermophilum</name>
    <dbReference type="NCBI Taxonomy" id="1903181"/>
    <lineage>
        <taxon>Archaea</taxon>
        <taxon>Methanobacteriati</taxon>
        <taxon>Methanobacteriota</taxon>
        <taxon>Methanonatronarchaeia</taxon>
        <taxon>Methanonatronarchaeales</taxon>
        <taxon>Methanonatronarchaeaceae</taxon>
        <taxon>Candidatus Methanohalarchaeum</taxon>
    </lineage>
</organism>
<reference evidence="1" key="1">
    <citation type="submission" date="2016-12" db="EMBL/GenBank/DDBJ databases">
        <title>Discovery of methanogenic haloarchaea.</title>
        <authorList>
            <person name="Sorokin D.Y."/>
            <person name="Makarova K.S."/>
            <person name="Abbas B."/>
            <person name="Ferrer M."/>
            <person name="Golyshin P.N."/>
        </authorList>
    </citation>
    <scope>NUCLEOTIDE SEQUENCE [LARGE SCALE GENOMIC DNA]</scope>
    <source>
        <strain evidence="1">HMET1</strain>
    </source>
</reference>